<dbReference type="HAMAP" id="MF_00328">
    <property type="entry name" value="Guanylate_kinase"/>
    <property type="match status" value="1"/>
</dbReference>
<dbReference type="PANTHER" id="PTHR23117:SF13">
    <property type="entry name" value="GUANYLATE KINASE"/>
    <property type="match status" value="1"/>
</dbReference>
<evidence type="ECO:0000313" key="15">
    <source>
        <dbReference type="EMBL" id="EFE86411.1"/>
    </source>
</evidence>
<evidence type="ECO:0000256" key="4">
    <source>
        <dbReference type="ARBA" id="ARBA00012961"/>
    </source>
</evidence>
<organism evidence="15 16">
    <name type="scientific">Fusobacterium periodonticum ATCC 33693</name>
    <dbReference type="NCBI Taxonomy" id="546275"/>
    <lineage>
        <taxon>Bacteria</taxon>
        <taxon>Fusobacteriati</taxon>
        <taxon>Fusobacteriota</taxon>
        <taxon>Fusobacteriia</taxon>
        <taxon>Fusobacteriales</taxon>
        <taxon>Fusobacteriaceae</taxon>
        <taxon>Fusobacterium</taxon>
    </lineage>
</organism>
<comment type="function">
    <text evidence="1 13">Essential for recycling GMP and indirectly, cGMP.</text>
</comment>
<dbReference type="InterPro" id="IPR017665">
    <property type="entry name" value="Guanylate_kinase"/>
</dbReference>
<dbReference type="EMBL" id="ACJY01000086">
    <property type="protein sequence ID" value="EFE86411.1"/>
    <property type="molecule type" value="Genomic_DNA"/>
</dbReference>
<sequence length="191" mass="21615">MLCGGIMSLGALYVVSGPSGAGKSTVCKLVRERLGINLSISATSRKPRNGEQEGVDYFFITAEEFERKIKNDDFLEYANVHGNYYGTLKSEVEERLQRGEKVLLEIDVQGGVQVKEKFPEANLVFFKTPTEEELEKRLRGRNTDSEEVIQARLKNSLKELEYEDKYDTVIINNEIEQACNDLISIIENGVR</sequence>
<dbReference type="AlphaFoldDB" id="D4CVZ7"/>
<dbReference type="SUPFAM" id="SSF52540">
    <property type="entry name" value="P-loop containing nucleoside triphosphate hydrolases"/>
    <property type="match status" value="1"/>
</dbReference>
<dbReference type="STRING" id="546275.FUSPEROL_01605"/>
<protein>
    <recommendedName>
        <fullName evidence="5 13">Guanylate kinase</fullName>
        <ecNumber evidence="4 13">2.7.4.8</ecNumber>
    </recommendedName>
    <alternativeName>
        <fullName evidence="11 13">GMP kinase</fullName>
    </alternativeName>
</protein>
<evidence type="ECO:0000256" key="5">
    <source>
        <dbReference type="ARBA" id="ARBA00016296"/>
    </source>
</evidence>
<comment type="catalytic activity">
    <reaction evidence="12 13">
        <text>GMP + ATP = GDP + ADP</text>
        <dbReference type="Rhea" id="RHEA:20780"/>
        <dbReference type="ChEBI" id="CHEBI:30616"/>
        <dbReference type="ChEBI" id="CHEBI:58115"/>
        <dbReference type="ChEBI" id="CHEBI:58189"/>
        <dbReference type="ChEBI" id="CHEBI:456216"/>
        <dbReference type="EC" id="2.7.4.8"/>
    </reaction>
</comment>
<dbReference type="GO" id="GO:0005829">
    <property type="term" value="C:cytosol"/>
    <property type="evidence" value="ECO:0007669"/>
    <property type="project" value="TreeGrafter"/>
</dbReference>
<name>D4CVZ7_9FUSO</name>
<evidence type="ECO:0000256" key="9">
    <source>
        <dbReference type="ARBA" id="ARBA00022777"/>
    </source>
</evidence>
<dbReference type="Gene3D" id="3.30.63.10">
    <property type="entry name" value="Guanylate Kinase phosphate binding domain"/>
    <property type="match status" value="1"/>
</dbReference>
<evidence type="ECO:0000256" key="2">
    <source>
        <dbReference type="ARBA" id="ARBA00004496"/>
    </source>
</evidence>
<comment type="caution">
    <text evidence="15">The sequence shown here is derived from an EMBL/GenBank/DDBJ whole genome shotgun (WGS) entry which is preliminary data.</text>
</comment>
<evidence type="ECO:0000259" key="14">
    <source>
        <dbReference type="PROSITE" id="PS50052"/>
    </source>
</evidence>
<evidence type="ECO:0000256" key="3">
    <source>
        <dbReference type="ARBA" id="ARBA00005790"/>
    </source>
</evidence>
<keyword evidence="9 13" id="KW-0418">Kinase</keyword>
<dbReference type="Gene3D" id="3.40.50.300">
    <property type="entry name" value="P-loop containing nucleotide triphosphate hydrolases"/>
    <property type="match status" value="1"/>
</dbReference>
<feature type="binding site" evidence="13">
    <location>
        <begin position="17"/>
        <end position="24"/>
    </location>
    <ligand>
        <name>ATP</name>
        <dbReference type="ChEBI" id="CHEBI:30616"/>
    </ligand>
</feature>
<evidence type="ECO:0000256" key="12">
    <source>
        <dbReference type="ARBA" id="ARBA00048594"/>
    </source>
</evidence>
<dbReference type="Pfam" id="PF00625">
    <property type="entry name" value="Guanylate_kin"/>
    <property type="match status" value="1"/>
</dbReference>
<evidence type="ECO:0000256" key="6">
    <source>
        <dbReference type="ARBA" id="ARBA00022490"/>
    </source>
</evidence>
<comment type="similarity">
    <text evidence="3 13">Belongs to the guanylate kinase family.</text>
</comment>
<proteinExistence type="inferred from homology"/>
<dbReference type="InterPro" id="IPR008144">
    <property type="entry name" value="Guanylate_kin-like_dom"/>
</dbReference>
<dbReference type="EC" id="2.7.4.8" evidence="4 13"/>
<evidence type="ECO:0000256" key="8">
    <source>
        <dbReference type="ARBA" id="ARBA00022741"/>
    </source>
</evidence>
<dbReference type="PROSITE" id="PS50052">
    <property type="entry name" value="GUANYLATE_KINASE_2"/>
    <property type="match status" value="1"/>
</dbReference>
<dbReference type="SMART" id="SM00072">
    <property type="entry name" value="GuKc"/>
    <property type="match status" value="1"/>
</dbReference>
<reference evidence="15 16" key="1">
    <citation type="submission" date="2010-02" db="EMBL/GenBank/DDBJ databases">
        <authorList>
            <person name="Weinstock G."/>
            <person name="Sodergren E."/>
            <person name="Clifton S."/>
            <person name="Fulton L."/>
            <person name="Fulton B."/>
            <person name="Courtney L."/>
            <person name="Fronick C."/>
            <person name="Harrison M."/>
            <person name="Strong C."/>
            <person name="Farmer C."/>
            <person name="Delahaunty K."/>
            <person name="Markovic C."/>
            <person name="Hall O."/>
            <person name="Minx P."/>
            <person name="Tomlinson C."/>
            <person name="Mitreva M."/>
            <person name="Nelson J."/>
            <person name="Hou S."/>
            <person name="Wollam A."/>
            <person name="Pepin K.H."/>
            <person name="Johnson M."/>
            <person name="Bhonagiri V."/>
            <person name="Zhang X."/>
            <person name="Suruliraj S."/>
            <person name="Warren W."/>
            <person name="Chinwalla A."/>
            <person name="Mardis E.R."/>
            <person name="Wilson R.K."/>
        </authorList>
    </citation>
    <scope>NUCLEOTIDE SEQUENCE [LARGE SCALE GENOMIC DNA]</scope>
    <source>
        <strain evidence="15 16">ATCC 33693</strain>
    </source>
</reference>
<keyword evidence="10 13" id="KW-0067">ATP-binding</keyword>
<dbReference type="InterPro" id="IPR020590">
    <property type="entry name" value="Guanylate_kinase_CS"/>
</dbReference>
<dbReference type="NCBIfam" id="TIGR03263">
    <property type="entry name" value="guanyl_kin"/>
    <property type="match status" value="1"/>
</dbReference>
<dbReference type="Proteomes" id="UP000003748">
    <property type="component" value="Unassembled WGS sequence"/>
</dbReference>
<keyword evidence="6 13" id="KW-0963">Cytoplasm</keyword>
<dbReference type="CDD" id="cd00071">
    <property type="entry name" value="GMPK"/>
    <property type="match status" value="1"/>
</dbReference>
<dbReference type="InterPro" id="IPR027417">
    <property type="entry name" value="P-loop_NTPase"/>
</dbReference>
<keyword evidence="8 13" id="KW-0547">Nucleotide-binding</keyword>
<dbReference type="HOGENOM" id="CLU_001715_1_1_0"/>
<evidence type="ECO:0000256" key="10">
    <source>
        <dbReference type="ARBA" id="ARBA00022840"/>
    </source>
</evidence>
<dbReference type="InterPro" id="IPR008145">
    <property type="entry name" value="GK/Ca_channel_bsu"/>
</dbReference>
<evidence type="ECO:0000313" key="16">
    <source>
        <dbReference type="Proteomes" id="UP000003748"/>
    </source>
</evidence>
<evidence type="ECO:0000256" key="1">
    <source>
        <dbReference type="ARBA" id="ARBA00003531"/>
    </source>
</evidence>
<comment type="subcellular location">
    <subcellularLocation>
        <location evidence="2 13">Cytoplasm</location>
    </subcellularLocation>
</comment>
<keyword evidence="7 13" id="KW-0808">Transferase</keyword>
<dbReference type="PANTHER" id="PTHR23117">
    <property type="entry name" value="GUANYLATE KINASE-RELATED"/>
    <property type="match status" value="1"/>
</dbReference>
<dbReference type="GO" id="GO:0004385">
    <property type="term" value="F:GMP kinase activity"/>
    <property type="evidence" value="ECO:0007669"/>
    <property type="project" value="UniProtKB-UniRule"/>
</dbReference>
<gene>
    <name evidence="13 15" type="primary">gmk</name>
    <name evidence="15" type="ORF">FUSPEROL_01605</name>
</gene>
<dbReference type="FunFam" id="3.30.63.10:FF:000005">
    <property type="entry name" value="Guanylate kinase"/>
    <property type="match status" value="1"/>
</dbReference>
<dbReference type="PROSITE" id="PS00856">
    <property type="entry name" value="GUANYLATE_KINASE_1"/>
    <property type="match status" value="1"/>
</dbReference>
<feature type="domain" description="Guanylate kinase-like" evidence="14">
    <location>
        <begin position="10"/>
        <end position="187"/>
    </location>
</feature>
<evidence type="ECO:0000256" key="13">
    <source>
        <dbReference type="HAMAP-Rule" id="MF_00328"/>
    </source>
</evidence>
<evidence type="ECO:0000256" key="7">
    <source>
        <dbReference type="ARBA" id="ARBA00022679"/>
    </source>
</evidence>
<accession>D4CVZ7</accession>
<dbReference type="eggNOG" id="COG0194">
    <property type="taxonomic scope" value="Bacteria"/>
</dbReference>
<evidence type="ECO:0000256" key="11">
    <source>
        <dbReference type="ARBA" id="ARBA00030128"/>
    </source>
</evidence>
<dbReference type="GO" id="GO:0005524">
    <property type="term" value="F:ATP binding"/>
    <property type="evidence" value="ECO:0007669"/>
    <property type="project" value="UniProtKB-UniRule"/>
</dbReference>